<reference evidence="2" key="1">
    <citation type="submission" date="2024-07" db="EMBL/GenBank/DDBJ databases">
        <authorList>
            <person name="Kim Y.J."/>
            <person name="Jeong J.Y."/>
        </authorList>
    </citation>
    <scope>NUCLEOTIDE SEQUENCE</scope>
    <source>
        <strain evidence="2">GIHE-MW2</strain>
    </source>
</reference>
<dbReference type="InterPro" id="IPR050678">
    <property type="entry name" value="DNA_Partitioning_ATPase"/>
</dbReference>
<dbReference type="EMBL" id="CP159837">
    <property type="protein sequence ID" value="XCM34498.1"/>
    <property type="molecule type" value="Genomic_DNA"/>
</dbReference>
<gene>
    <name evidence="2" type="ORF">ABWT76_003102</name>
</gene>
<dbReference type="SUPFAM" id="SSF52540">
    <property type="entry name" value="P-loop containing nucleoside triphosphate hydrolases"/>
    <property type="match status" value="1"/>
</dbReference>
<evidence type="ECO:0000313" key="2">
    <source>
        <dbReference type="EMBL" id="XCM34498.1"/>
    </source>
</evidence>
<sequence length="312" mass="35449">MTYIIATTNMKGGVGKTTLTVNLGASLAKDHGKRVLVVDLDTQISATLSLVSTQEFAKLRQENRTLKHLVNQIIQPINQTKINIHDVIKSYISNVKGFDLLPGDIDLYDEYLVSEMLHEKAIRLGKDKFDTVWNILESSLIFDILKPVFSDYDFIILDCAPGYNLITRSALVCSDFYLMPARPEPLSIIGIQLLERRLKQLKEIYKYTQPLQLELLGIAFTMSGNLMTGKYYKQVMQRVYEDFGQSKIFKTRIPMDFKVSKSVDSFLPVVFSDPTSSASKAFKKMTTELLEKVQIAVDMKQQKTKLNLVNLD</sequence>
<dbReference type="PANTHER" id="PTHR13696">
    <property type="entry name" value="P-LOOP CONTAINING NUCLEOSIDE TRIPHOSPHATE HYDROLASE"/>
    <property type="match status" value="1"/>
</dbReference>
<accession>A0AAU8J719</accession>
<name>A0AAU8J719_9CYAN</name>
<protein>
    <submittedName>
        <fullName evidence="2">ParA family protein</fullName>
    </submittedName>
</protein>
<dbReference type="Gene3D" id="3.40.50.300">
    <property type="entry name" value="P-loop containing nucleotide triphosphate hydrolases"/>
    <property type="match status" value="1"/>
</dbReference>
<dbReference type="RefSeq" id="WP_054464388.1">
    <property type="nucleotide sequence ID" value="NZ_CP159837.1"/>
</dbReference>
<organism evidence="2">
    <name type="scientific">Planktothricoides raciborskii GIHE-MW2</name>
    <dbReference type="NCBI Taxonomy" id="2792601"/>
    <lineage>
        <taxon>Bacteria</taxon>
        <taxon>Bacillati</taxon>
        <taxon>Cyanobacteriota</taxon>
        <taxon>Cyanophyceae</taxon>
        <taxon>Oscillatoriophycideae</taxon>
        <taxon>Oscillatoriales</taxon>
        <taxon>Oscillatoriaceae</taxon>
        <taxon>Planktothricoides</taxon>
    </lineage>
</organism>
<dbReference type="PANTHER" id="PTHR13696:SF99">
    <property type="entry name" value="COBYRINIC ACID AC-DIAMIDE SYNTHASE"/>
    <property type="match status" value="1"/>
</dbReference>
<feature type="domain" description="AAA" evidence="1">
    <location>
        <begin position="4"/>
        <end position="204"/>
    </location>
</feature>
<dbReference type="InterPro" id="IPR025669">
    <property type="entry name" value="AAA_dom"/>
</dbReference>
<dbReference type="Pfam" id="PF13614">
    <property type="entry name" value="AAA_31"/>
    <property type="match status" value="1"/>
</dbReference>
<evidence type="ECO:0000259" key="1">
    <source>
        <dbReference type="Pfam" id="PF13614"/>
    </source>
</evidence>
<proteinExistence type="predicted"/>
<dbReference type="AlphaFoldDB" id="A0AAU8J719"/>
<dbReference type="CDD" id="cd02042">
    <property type="entry name" value="ParAB_family"/>
    <property type="match status" value="1"/>
</dbReference>
<dbReference type="InterPro" id="IPR027417">
    <property type="entry name" value="P-loop_NTPase"/>
</dbReference>